<dbReference type="GO" id="GO:0016491">
    <property type="term" value="F:oxidoreductase activity"/>
    <property type="evidence" value="ECO:0007669"/>
    <property type="project" value="UniProtKB-KW"/>
</dbReference>
<sequence length="249" mass="27076">MQDMQLTDKVALITGAARRIGAVTARQLHAQGMKLALHYRESEADAHALQAELNAIRADSVLLLQADLAHVAKLTRMVQQAAEYFGRLDVLINNASSFYPTPIGQTTEAQWDDLFNSNLKAPFFLAQAATPYLSAVNGCIVNMVDIHAERPLKNHPVYSTAKAGLIMLTKSLAKELGASIRVNGVAPGAILWPEKDMDEVTKQRLVSALALKRHGEPLDIAKTILFLIRDAGYITGQIIAVDGGRTLVQ</sequence>
<dbReference type="InterPro" id="IPR020904">
    <property type="entry name" value="Sc_DH/Rdtase_CS"/>
</dbReference>
<dbReference type="PANTHER" id="PTHR43639:SF1">
    <property type="entry name" value="SHORT-CHAIN DEHYDROGENASE_REDUCTASE FAMILY PROTEIN"/>
    <property type="match status" value="1"/>
</dbReference>
<dbReference type="PRINTS" id="PR00080">
    <property type="entry name" value="SDRFAMILY"/>
</dbReference>
<dbReference type="PROSITE" id="PS00061">
    <property type="entry name" value="ADH_SHORT"/>
    <property type="match status" value="1"/>
</dbReference>
<dbReference type="Pfam" id="PF13561">
    <property type="entry name" value="adh_short_C2"/>
    <property type="match status" value="1"/>
</dbReference>
<dbReference type="Gene3D" id="3.40.50.720">
    <property type="entry name" value="NAD(P)-binding Rossmann-like Domain"/>
    <property type="match status" value="1"/>
</dbReference>
<accession>I3CJA9</accession>
<organism evidence="3 4">
    <name type="scientific">Beggiatoa alba B18LD</name>
    <dbReference type="NCBI Taxonomy" id="395493"/>
    <lineage>
        <taxon>Bacteria</taxon>
        <taxon>Pseudomonadati</taxon>
        <taxon>Pseudomonadota</taxon>
        <taxon>Gammaproteobacteria</taxon>
        <taxon>Thiotrichales</taxon>
        <taxon>Thiotrichaceae</taxon>
        <taxon>Beggiatoa</taxon>
    </lineage>
</organism>
<evidence type="ECO:0000256" key="1">
    <source>
        <dbReference type="ARBA" id="ARBA00006484"/>
    </source>
</evidence>
<evidence type="ECO:0008006" key="5">
    <source>
        <dbReference type="Google" id="ProtNLM"/>
    </source>
</evidence>
<keyword evidence="2" id="KW-0560">Oxidoreductase</keyword>
<dbReference type="InterPro" id="IPR036291">
    <property type="entry name" value="NAD(P)-bd_dom_sf"/>
</dbReference>
<protein>
    <recommendedName>
        <fullName evidence="5">Pteridine reductase</fullName>
    </recommendedName>
</protein>
<evidence type="ECO:0000256" key="2">
    <source>
        <dbReference type="ARBA" id="ARBA00023002"/>
    </source>
</evidence>
<dbReference type="HOGENOM" id="CLU_010194_1_3_6"/>
<evidence type="ECO:0000313" key="3">
    <source>
        <dbReference type="EMBL" id="EIJ43702.1"/>
    </source>
</evidence>
<dbReference type="SUPFAM" id="SSF51735">
    <property type="entry name" value="NAD(P)-binding Rossmann-fold domains"/>
    <property type="match status" value="1"/>
</dbReference>
<dbReference type="RefSeq" id="WP_002691103.1">
    <property type="nucleotide sequence ID" value="NZ_JH600070.1"/>
</dbReference>
<dbReference type="STRING" id="395493.BegalDRAFT_2870"/>
<keyword evidence="4" id="KW-1185">Reference proteome</keyword>
<dbReference type="NCBIfam" id="NF006598">
    <property type="entry name" value="PRK09135.1"/>
    <property type="match status" value="1"/>
</dbReference>
<proteinExistence type="inferred from homology"/>
<dbReference type="OrthoDB" id="9793499at2"/>
<dbReference type="Proteomes" id="UP000005744">
    <property type="component" value="Unassembled WGS sequence"/>
</dbReference>
<dbReference type="eggNOG" id="COG1028">
    <property type="taxonomic scope" value="Bacteria"/>
</dbReference>
<dbReference type="InterPro" id="IPR002347">
    <property type="entry name" value="SDR_fam"/>
</dbReference>
<evidence type="ECO:0000313" key="4">
    <source>
        <dbReference type="Proteomes" id="UP000005744"/>
    </source>
</evidence>
<dbReference type="AlphaFoldDB" id="I3CJA9"/>
<reference evidence="3 4" key="1">
    <citation type="submission" date="2011-11" db="EMBL/GenBank/DDBJ databases">
        <title>Improved High-Quality Draft sequence of Beggiatoa alba B18lD.</title>
        <authorList>
            <consortium name="US DOE Joint Genome Institute"/>
            <person name="Lucas S."/>
            <person name="Han J."/>
            <person name="Lapidus A."/>
            <person name="Cheng J.-F."/>
            <person name="Goodwin L."/>
            <person name="Pitluck S."/>
            <person name="Peters L."/>
            <person name="Mikhailova N."/>
            <person name="Held B."/>
            <person name="Detter J.C."/>
            <person name="Han C."/>
            <person name="Tapia R."/>
            <person name="Land M."/>
            <person name="Hauser L."/>
            <person name="Kyrpides N."/>
            <person name="Ivanova N."/>
            <person name="Pagani I."/>
            <person name="Samuel K."/>
            <person name="Teske A."/>
            <person name="Mueller J."/>
            <person name="Woyke T."/>
        </authorList>
    </citation>
    <scope>NUCLEOTIDE SEQUENCE [LARGE SCALE GENOMIC DNA]</scope>
    <source>
        <strain evidence="3 4">B18LD</strain>
    </source>
</reference>
<name>I3CJA9_9GAMM</name>
<dbReference type="EMBL" id="JH600070">
    <property type="protein sequence ID" value="EIJ43702.1"/>
    <property type="molecule type" value="Genomic_DNA"/>
</dbReference>
<gene>
    <name evidence="3" type="ORF">BegalDRAFT_2870</name>
</gene>
<dbReference type="PRINTS" id="PR00081">
    <property type="entry name" value="GDHRDH"/>
</dbReference>
<dbReference type="FunFam" id="3.40.50.720:FF:000084">
    <property type="entry name" value="Short-chain dehydrogenase reductase"/>
    <property type="match status" value="1"/>
</dbReference>
<comment type="similarity">
    <text evidence="1">Belongs to the short-chain dehydrogenases/reductases (SDR) family.</text>
</comment>
<dbReference type="PANTHER" id="PTHR43639">
    <property type="entry name" value="OXIDOREDUCTASE, SHORT-CHAIN DEHYDROGENASE/REDUCTASE FAMILY (AFU_ORTHOLOGUE AFUA_5G02870)"/>
    <property type="match status" value="1"/>
</dbReference>